<evidence type="ECO:0000313" key="2">
    <source>
        <dbReference type="Proteomes" id="UP000053097"/>
    </source>
</evidence>
<evidence type="ECO:0000313" key="1">
    <source>
        <dbReference type="EMBL" id="EZA52384.1"/>
    </source>
</evidence>
<dbReference type="EMBL" id="KK107345">
    <property type="protein sequence ID" value="EZA52384.1"/>
    <property type="molecule type" value="Genomic_DNA"/>
</dbReference>
<proteinExistence type="predicted"/>
<keyword evidence="2" id="KW-1185">Reference proteome</keyword>
<dbReference type="OrthoDB" id="7698488at2759"/>
<name>A0A026WBG2_OOCBI</name>
<dbReference type="Proteomes" id="UP000053097">
    <property type="component" value="Unassembled WGS sequence"/>
</dbReference>
<reference evidence="1 2" key="1">
    <citation type="journal article" date="2014" name="Curr. Biol.">
        <title>The genome of the clonal raider ant Cerapachys biroi.</title>
        <authorList>
            <person name="Oxley P.R."/>
            <person name="Ji L."/>
            <person name="Fetter-Pruneda I."/>
            <person name="McKenzie S.K."/>
            <person name="Li C."/>
            <person name="Hu H."/>
            <person name="Zhang G."/>
            <person name="Kronauer D.J."/>
        </authorList>
    </citation>
    <scope>NUCLEOTIDE SEQUENCE [LARGE SCALE GENOMIC DNA]</scope>
</reference>
<sequence length="93" mass="10242">KSDVILFHLLPSLCCKRTRGASVSVPSVAEARKTFILHVLIPGDLNREIKTPKKYSSSVSATNIALYAIWRSNEVCRYGSTSATKTLTSMQAR</sequence>
<accession>A0A026WBG2</accession>
<dbReference type="AlphaFoldDB" id="A0A026WBG2"/>
<feature type="non-terminal residue" evidence="1">
    <location>
        <position position="1"/>
    </location>
</feature>
<organism evidence="1 2">
    <name type="scientific">Ooceraea biroi</name>
    <name type="common">Clonal raider ant</name>
    <name type="synonym">Cerapachys biroi</name>
    <dbReference type="NCBI Taxonomy" id="2015173"/>
    <lineage>
        <taxon>Eukaryota</taxon>
        <taxon>Metazoa</taxon>
        <taxon>Ecdysozoa</taxon>
        <taxon>Arthropoda</taxon>
        <taxon>Hexapoda</taxon>
        <taxon>Insecta</taxon>
        <taxon>Pterygota</taxon>
        <taxon>Neoptera</taxon>
        <taxon>Endopterygota</taxon>
        <taxon>Hymenoptera</taxon>
        <taxon>Apocrita</taxon>
        <taxon>Aculeata</taxon>
        <taxon>Formicoidea</taxon>
        <taxon>Formicidae</taxon>
        <taxon>Dorylinae</taxon>
        <taxon>Ooceraea</taxon>
    </lineage>
</organism>
<gene>
    <name evidence="1" type="ORF">X777_08887</name>
</gene>
<protein>
    <submittedName>
        <fullName evidence="1">Uncharacterized protein</fullName>
    </submittedName>
</protein>